<sequence>MIYVKAFVVGGIICTLVQIFLDNTKLMPGRVMVLLVITGVILGAAGIYEPLIKWAGCGASVPLSGFGYNLSKGVIEAVKEEGTIGLFKGGLKAAAAGTSSALIFSYLAALIFQPKMKK</sequence>
<dbReference type="AlphaFoldDB" id="A0A285PTR7"/>
<keyword evidence="1" id="KW-0472">Membrane</keyword>
<protein>
    <submittedName>
        <fullName evidence="2">Spore_V_AE: stage V sporulation protein AE</fullName>
    </submittedName>
</protein>
<feature type="transmembrane region" description="Helical" evidence="1">
    <location>
        <begin position="6"/>
        <end position="24"/>
    </location>
</feature>
<dbReference type="Pfam" id="PF03862">
    <property type="entry name" value="SpoVAC_SpoVAEB"/>
    <property type="match status" value="1"/>
</dbReference>
<keyword evidence="3" id="KW-1185">Reference proteome</keyword>
<evidence type="ECO:0000313" key="2">
    <source>
        <dbReference type="EMBL" id="SOB73021.1"/>
    </source>
</evidence>
<dbReference type="STRING" id="39488.ERS852450_00447"/>
<keyword evidence="1" id="KW-1133">Transmembrane helix</keyword>
<dbReference type="NCBIfam" id="TIGR02839">
    <property type="entry name" value="spore_V_AE"/>
    <property type="match status" value="1"/>
</dbReference>
<reference evidence="3" key="1">
    <citation type="submission" date="2017-09" db="EMBL/GenBank/DDBJ databases">
        <authorList>
            <person name="Shetty A S."/>
        </authorList>
    </citation>
    <scope>NUCLEOTIDE SEQUENCE [LARGE SCALE GENOMIC DNA]</scope>
</reference>
<dbReference type="Proteomes" id="UP000217549">
    <property type="component" value="Chromosome I"/>
</dbReference>
<accession>A0A285PTR7</accession>
<dbReference type="EMBL" id="LT907978">
    <property type="protein sequence ID" value="SOB73021.1"/>
    <property type="molecule type" value="Genomic_DNA"/>
</dbReference>
<keyword evidence="1" id="KW-0812">Transmembrane</keyword>
<evidence type="ECO:0000313" key="3">
    <source>
        <dbReference type="Proteomes" id="UP000217549"/>
    </source>
</evidence>
<organism evidence="2 3">
    <name type="scientific">Anaerobutyricum hallii</name>
    <dbReference type="NCBI Taxonomy" id="39488"/>
    <lineage>
        <taxon>Bacteria</taxon>
        <taxon>Bacillati</taxon>
        <taxon>Bacillota</taxon>
        <taxon>Clostridia</taxon>
        <taxon>Lachnospirales</taxon>
        <taxon>Lachnospiraceae</taxon>
        <taxon>Anaerobutyricum</taxon>
    </lineage>
</organism>
<proteinExistence type="predicted"/>
<dbReference type="PANTHER" id="PTHR38450:SF2">
    <property type="entry name" value="STAGE V SPORULATION PROTEIN AEB"/>
    <property type="match status" value="1"/>
</dbReference>
<dbReference type="RefSeq" id="WP_096240938.1">
    <property type="nucleotide sequence ID" value="NZ_LT907978.1"/>
</dbReference>
<feature type="transmembrane region" description="Helical" evidence="1">
    <location>
        <begin position="31"/>
        <end position="48"/>
    </location>
</feature>
<dbReference type="InterPro" id="IPR005562">
    <property type="entry name" value="SpoVA"/>
</dbReference>
<gene>
    <name evidence="2" type="ORF">EHLA_2467</name>
</gene>
<evidence type="ECO:0000256" key="1">
    <source>
        <dbReference type="SAM" id="Phobius"/>
    </source>
</evidence>
<dbReference type="InterPro" id="IPR014204">
    <property type="entry name" value="Spore_V_AE"/>
</dbReference>
<dbReference type="PANTHER" id="PTHR38450">
    <property type="entry name" value="STAGE V SPORULATION PROTEIN AC-RELATED"/>
    <property type="match status" value="1"/>
</dbReference>
<dbReference type="KEGG" id="ehl:EHLA_2467"/>
<feature type="transmembrane region" description="Helical" evidence="1">
    <location>
        <begin position="93"/>
        <end position="112"/>
    </location>
</feature>
<name>A0A285PTR7_9FIRM</name>